<feature type="transmembrane region" description="Helical" evidence="10">
    <location>
        <begin position="566"/>
        <end position="583"/>
    </location>
</feature>
<dbReference type="AlphaFoldDB" id="A0AAN9IAY4"/>
<dbReference type="Pfam" id="PF13967">
    <property type="entry name" value="RSN1_TM"/>
    <property type="match status" value="1"/>
</dbReference>
<keyword evidence="9" id="KW-0407">Ion channel</keyword>
<dbReference type="Proteomes" id="UP001359559">
    <property type="component" value="Unassembled WGS sequence"/>
</dbReference>
<feature type="transmembrane region" description="Helical" evidence="10">
    <location>
        <begin position="417"/>
        <end position="437"/>
    </location>
</feature>
<feature type="transmembrane region" description="Helical" evidence="10">
    <location>
        <begin position="631"/>
        <end position="649"/>
    </location>
</feature>
<protein>
    <recommendedName>
        <fullName evidence="16">CSC1-like protein At3g54510</fullName>
    </recommendedName>
</protein>
<comment type="similarity">
    <text evidence="2">Belongs to the CSC1 (TC 1.A.17) family.</text>
</comment>
<name>A0AAN9IAY4_CLITE</name>
<dbReference type="EMBL" id="JAYKXN010000007">
    <property type="protein sequence ID" value="KAK7271449.1"/>
    <property type="molecule type" value="Genomic_DNA"/>
</dbReference>
<evidence type="ECO:0000259" key="13">
    <source>
        <dbReference type="Pfam" id="PF14703"/>
    </source>
</evidence>
<organism evidence="14 15">
    <name type="scientific">Clitoria ternatea</name>
    <name type="common">Butterfly pea</name>
    <dbReference type="NCBI Taxonomy" id="43366"/>
    <lineage>
        <taxon>Eukaryota</taxon>
        <taxon>Viridiplantae</taxon>
        <taxon>Streptophyta</taxon>
        <taxon>Embryophyta</taxon>
        <taxon>Tracheophyta</taxon>
        <taxon>Spermatophyta</taxon>
        <taxon>Magnoliopsida</taxon>
        <taxon>eudicotyledons</taxon>
        <taxon>Gunneridae</taxon>
        <taxon>Pentapetalae</taxon>
        <taxon>rosids</taxon>
        <taxon>fabids</taxon>
        <taxon>Fabales</taxon>
        <taxon>Fabaceae</taxon>
        <taxon>Papilionoideae</taxon>
        <taxon>50 kb inversion clade</taxon>
        <taxon>NPAAA clade</taxon>
        <taxon>indigoferoid/millettioid clade</taxon>
        <taxon>Phaseoleae</taxon>
        <taxon>Clitoria</taxon>
    </lineage>
</organism>
<dbReference type="InterPro" id="IPR003864">
    <property type="entry name" value="CSC1/OSCA1-like_7TM"/>
</dbReference>
<gene>
    <name evidence="14" type="ORF">RJT34_27372</name>
</gene>
<dbReference type="Pfam" id="PF02714">
    <property type="entry name" value="RSN1_7TM"/>
    <property type="match status" value="1"/>
</dbReference>
<dbReference type="GO" id="GO:0005227">
    <property type="term" value="F:calcium-activated cation channel activity"/>
    <property type="evidence" value="ECO:0007669"/>
    <property type="project" value="InterPro"/>
</dbReference>
<comment type="caution">
    <text evidence="14">The sequence shown here is derived from an EMBL/GenBank/DDBJ whole genome shotgun (WGS) entry which is preliminary data.</text>
</comment>
<keyword evidence="3" id="KW-0813">Transport</keyword>
<dbReference type="InterPro" id="IPR032880">
    <property type="entry name" value="CSC1/OSCA1-like_N"/>
</dbReference>
<evidence type="ECO:0000256" key="4">
    <source>
        <dbReference type="ARBA" id="ARBA00022692"/>
    </source>
</evidence>
<feature type="domain" description="CSC1/OSCA1-like cytosolic" evidence="13">
    <location>
        <begin position="185"/>
        <end position="344"/>
    </location>
</feature>
<dbReference type="InterPro" id="IPR027815">
    <property type="entry name" value="CSC1/OSCA1-like_cyt"/>
</dbReference>
<dbReference type="PANTHER" id="PTHR13018">
    <property type="entry name" value="PROBABLE MEMBRANE PROTEIN DUF221-RELATED"/>
    <property type="match status" value="1"/>
</dbReference>
<comment type="subcellular location">
    <subcellularLocation>
        <location evidence="1">Membrane</location>
        <topology evidence="1">Multi-pass membrane protein</topology>
    </subcellularLocation>
</comment>
<evidence type="ECO:0008006" key="16">
    <source>
        <dbReference type="Google" id="ProtNLM"/>
    </source>
</evidence>
<feature type="domain" description="CSC1/OSCA1-like N-terminal transmembrane" evidence="12">
    <location>
        <begin position="6"/>
        <end position="164"/>
    </location>
</feature>
<dbReference type="PANTHER" id="PTHR13018:SF141">
    <property type="entry name" value="OS01G0950900 PROTEIN"/>
    <property type="match status" value="1"/>
</dbReference>
<proteinExistence type="inferred from homology"/>
<evidence type="ECO:0000256" key="6">
    <source>
        <dbReference type="ARBA" id="ARBA00022989"/>
    </source>
</evidence>
<evidence type="ECO:0000259" key="11">
    <source>
        <dbReference type="Pfam" id="PF02714"/>
    </source>
</evidence>
<feature type="transmembrane region" description="Helical" evidence="10">
    <location>
        <begin position="6"/>
        <end position="27"/>
    </location>
</feature>
<evidence type="ECO:0000259" key="12">
    <source>
        <dbReference type="Pfam" id="PF13967"/>
    </source>
</evidence>
<evidence type="ECO:0000256" key="9">
    <source>
        <dbReference type="ARBA" id="ARBA00023303"/>
    </source>
</evidence>
<evidence type="ECO:0000256" key="1">
    <source>
        <dbReference type="ARBA" id="ARBA00004141"/>
    </source>
</evidence>
<dbReference type="GO" id="GO:0005886">
    <property type="term" value="C:plasma membrane"/>
    <property type="evidence" value="ECO:0007669"/>
    <property type="project" value="TreeGrafter"/>
</dbReference>
<reference evidence="14 15" key="1">
    <citation type="submission" date="2024-01" db="EMBL/GenBank/DDBJ databases">
        <title>The genomes of 5 underutilized Papilionoideae crops provide insights into root nodulation and disease resistance.</title>
        <authorList>
            <person name="Yuan L."/>
        </authorList>
    </citation>
    <scope>NUCLEOTIDE SEQUENCE [LARGE SCALE GENOMIC DNA]</scope>
    <source>
        <strain evidence="14">LY-2023</strain>
        <tissue evidence="14">Leaf</tissue>
    </source>
</reference>
<evidence type="ECO:0000256" key="5">
    <source>
        <dbReference type="ARBA" id="ARBA00022837"/>
    </source>
</evidence>
<keyword evidence="7" id="KW-0406">Ion transport</keyword>
<feature type="transmembrane region" description="Helical" evidence="10">
    <location>
        <begin position="354"/>
        <end position="377"/>
    </location>
</feature>
<feature type="transmembrane region" description="Helical" evidence="10">
    <location>
        <begin position="98"/>
        <end position="115"/>
    </location>
</feature>
<feature type="transmembrane region" description="Helical" evidence="10">
    <location>
        <begin position="143"/>
        <end position="162"/>
    </location>
</feature>
<feature type="domain" description="CSC1/OSCA1-like 7TM region" evidence="11">
    <location>
        <begin position="356"/>
        <end position="623"/>
    </location>
</feature>
<keyword evidence="15" id="KW-1185">Reference proteome</keyword>
<accession>A0AAN9IAY4</accession>
<feature type="transmembrane region" description="Helical" evidence="10">
    <location>
        <begin position="541"/>
        <end position="560"/>
    </location>
</feature>
<evidence type="ECO:0000313" key="14">
    <source>
        <dbReference type="EMBL" id="KAK7271449.1"/>
    </source>
</evidence>
<keyword evidence="8 10" id="KW-0472">Membrane</keyword>
<evidence type="ECO:0000256" key="3">
    <source>
        <dbReference type="ARBA" id="ARBA00022448"/>
    </source>
</evidence>
<dbReference type="Pfam" id="PF14703">
    <property type="entry name" value="PHM7_cyt"/>
    <property type="match status" value="1"/>
</dbReference>
<dbReference type="InterPro" id="IPR045122">
    <property type="entry name" value="Csc1-like"/>
</dbReference>
<evidence type="ECO:0000256" key="10">
    <source>
        <dbReference type="SAM" id="Phobius"/>
    </source>
</evidence>
<keyword evidence="6 10" id="KW-1133">Transmembrane helix</keyword>
<evidence type="ECO:0000256" key="8">
    <source>
        <dbReference type="ARBA" id="ARBA00023136"/>
    </source>
</evidence>
<evidence type="ECO:0000256" key="7">
    <source>
        <dbReference type="ARBA" id="ARBA00023065"/>
    </source>
</evidence>
<sequence>MNPHSLLASAAINIGLAFITLTLFSILKKQPSNASIYYARPLSHHHNITFQSSSSLHRFLPSISWISRSFRVSQQHILQAHGLDALVIIRLFKFGIKFFSVCSLVGLVVLLPINYDAQEVQNGSYSTMDSFTISNVRRGSGRLWVHFACLCFISIYGMYLLYKEYDEILILRIQQIHKLKDRPDQFTIVVREIPLCVEHKAHDCCVDHFFSKHYPYTYYSYQMVYRTEDLDELVNQAKSLARKLEDIRETSMPEKRKNKFSLLGLLRPETSRTALLEEKLRALCHKIHQLQCKDMLKKKELPVAFVTFKSRSGAAAAAQLQQHSHPLLWITEHAPEPRDVSWRNMGVSYRVVPLYRIGVLIAASLLTVFFAIPVTAVQGIAKYEKLKKWFPPAMAVQLIPGLSSIVTGYLPSVILKGFIYVVPFAMYAMAKAAGCIARSKEEIKTCNMVFYFLVGNVFLMSVLSGSLLDVIGQFFRHPNHIPSHLAKAVSAQADFFVTYILTDGLSGFSLEVLLPGLLTWDILKSCIFSCQRGGSPYLYSFPYFRIIPLVSLSILIGMVYAVVAPLLLPFLIVYFCLGYVVYINQIQDVYETTYETCGQYWPYIHHYILLAIILMQITMIGLFGLKSKPAASISTIPLLLFTLMFNEYCKMRFLPSFNHYPLKGAAENDELDEKCGQLEFHCENAINAYCPPGLRPVNFLPSDSSSTPLISS</sequence>
<feature type="transmembrane region" description="Helical" evidence="10">
    <location>
        <begin position="495"/>
        <end position="520"/>
    </location>
</feature>
<keyword evidence="5" id="KW-0106">Calcium</keyword>
<feature type="transmembrane region" description="Helical" evidence="10">
    <location>
        <begin position="449"/>
        <end position="475"/>
    </location>
</feature>
<evidence type="ECO:0000313" key="15">
    <source>
        <dbReference type="Proteomes" id="UP001359559"/>
    </source>
</evidence>
<evidence type="ECO:0000256" key="2">
    <source>
        <dbReference type="ARBA" id="ARBA00007779"/>
    </source>
</evidence>
<keyword evidence="4 10" id="KW-0812">Transmembrane</keyword>
<feature type="transmembrane region" description="Helical" evidence="10">
    <location>
        <begin position="604"/>
        <end position="625"/>
    </location>
</feature>